<sequence length="114" mass="11335">MSNAHRLGRSAAVIVLFLAAACSGSDDEPSPTEPSPTGSVVTPIDEPEATTAPETSTAPDPADDVESVPPATDDADPADTATDGTDPAGTDPDRPLVINGPATVDPDEAPTTDG</sequence>
<name>A0A6C7E2M2_ILUCY</name>
<dbReference type="Proteomes" id="UP000011863">
    <property type="component" value="Chromosome"/>
</dbReference>
<evidence type="ECO:0000313" key="4">
    <source>
        <dbReference type="Proteomes" id="UP000011863"/>
    </source>
</evidence>
<dbReference type="PROSITE" id="PS51257">
    <property type="entry name" value="PROKAR_LIPOPROTEIN"/>
    <property type="match status" value="1"/>
</dbReference>
<feature type="chain" id="PRO_5039323149" evidence="2">
    <location>
        <begin position="26"/>
        <end position="114"/>
    </location>
</feature>
<dbReference type="KEGG" id="aym:YM304_07090"/>
<gene>
    <name evidence="3" type="ORF">YM304_07090</name>
</gene>
<feature type="compositionally biased region" description="Acidic residues" evidence="1">
    <location>
        <begin position="105"/>
        <end position="114"/>
    </location>
</feature>
<keyword evidence="2" id="KW-0732">Signal</keyword>
<keyword evidence="4" id="KW-1185">Reference proteome</keyword>
<feature type="signal peptide" evidence="2">
    <location>
        <begin position="1"/>
        <end position="25"/>
    </location>
</feature>
<feature type="region of interest" description="Disordered" evidence="1">
    <location>
        <begin position="23"/>
        <end position="114"/>
    </location>
</feature>
<evidence type="ECO:0000256" key="1">
    <source>
        <dbReference type="SAM" id="MobiDB-lite"/>
    </source>
</evidence>
<proteinExistence type="predicted"/>
<organism evidence="3 4">
    <name type="scientific">Ilumatobacter coccineus (strain NBRC 103263 / KCTC 29153 / YM16-304)</name>
    <dbReference type="NCBI Taxonomy" id="1313172"/>
    <lineage>
        <taxon>Bacteria</taxon>
        <taxon>Bacillati</taxon>
        <taxon>Actinomycetota</taxon>
        <taxon>Acidimicrobiia</taxon>
        <taxon>Acidimicrobiales</taxon>
        <taxon>Ilumatobacteraceae</taxon>
        <taxon>Ilumatobacter</taxon>
    </lineage>
</organism>
<protein>
    <submittedName>
        <fullName evidence="3">Uncharacterized protein</fullName>
    </submittedName>
</protein>
<feature type="compositionally biased region" description="Low complexity" evidence="1">
    <location>
        <begin position="35"/>
        <end position="60"/>
    </location>
</feature>
<evidence type="ECO:0000313" key="3">
    <source>
        <dbReference type="EMBL" id="BAN01023.1"/>
    </source>
</evidence>
<dbReference type="EMBL" id="AP012057">
    <property type="protein sequence ID" value="BAN01023.1"/>
    <property type="molecule type" value="Genomic_DNA"/>
</dbReference>
<dbReference type="AlphaFoldDB" id="A0A6C7E2M2"/>
<feature type="compositionally biased region" description="Low complexity" evidence="1">
    <location>
        <begin position="78"/>
        <end position="90"/>
    </location>
</feature>
<evidence type="ECO:0000256" key="2">
    <source>
        <dbReference type="SAM" id="SignalP"/>
    </source>
</evidence>
<reference evidence="3 4" key="1">
    <citation type="journal article" date="2013" name="Int. J. Syst. Evol. Microbiol.">
        <title>Ilumatobacter nonamiense sp. nov. and Ilumatobacter coccineum sp. nov., isolated from seashore sand.</title>
        <authorList>
            <person name="Matsumoto A."/>
            <person name="Kasai H."/>
            <person name="Matsuo Y."/>
            <person name="Shizuri Y."/>
            <person name="Ichikawa N."/>
            <person name="Fujita N."/>
            <person name="Omura S."/>
            <person name="Takahashi Y."/>
        </authorList>
    </citation>
    <scope>NUCLEOTIDE SEQUENCE [LARGE SCALE GENOMIC DNA]</scope>
    <source>
        <strain evidence="4">NBRC 103263 / KCTC 29153 / YM16-304</strain>
    </source>
</reference>
<dbReference type="RefSeq" id="WP_015440271.1">
    <property type="nucleotide sequence ID" value="NC_020520.1"/>
</dbReference>
<accession>A0A6C7E2M2</accession>